<evidence type="ECO:0000256" key="1">
    <source>
        <dbReference type="SAM" id="MobiDB-lite"/>
    </source>
</evidence>
<dbReference type="Proteomes" id="UP001341840">
    <property type="component" value="Unassembled WGS sequence"/>
</dbReference>
<sequence length="218" mass="24211">MSVLKDALKEKETSPIVGSNSAHGGYNPATQVTASCTRRVTRSSKRANTTPTSDGSDDSDYLPIPTPPTSPEEATFVGKRSNTKSSRSSHPGEVQPRARNRRLFSGKQKEPDGKRLRRHGASRYLISSEIPVRLYPDLHLNFLQVQHIDNSQWVKEIGKVVPRGMALTFYPTRDMRIEGLDLCAAAFIFNNYLDQGAPIDARFAATRSSCCPLRDNYT</sequence>
<evidence type="ECO:0000313" key="3">
    <source>
        <dbReference type="Proteomes" id="UP001341840"/>
    </source>
</evidence>
<feature type="region of interest" description="Disordered" evidence="1">
    <location>
        <begin position="1"/>
        <end position="118"/>
    </location>
</feature>
<organism evidence="2 3">
    <name type="scientific">Stylosanthes scabra</name>
    <dbReference type="NCBI Taxonomy" id="79078"/>
    <lineage>
        <taxon>Eukaryota</taxon>
        <taxon>Viridiplantae</taxon>
        <taxon>Streptophyta</taxon>
        <taxon>Embryophyta</taxon>
        <taxon>Tracheophyta</taxon>
        <taxon>Spermatophyta</taxon>
        <taxon>Magnoliopsida</taxon>
        <taxon>eudicotyledons</taxon>
        <taxon>Gunneridae</taxon>
        <taxon>Pentapetalae</taxon>
        <taxon>rosids</taxon>
        <taxon>fabids</taxon>
        <taxon>Fabales</taxon>
        <taxon>Fabaceae</taxon>
        <taxon>Papilionoideae</taxon>
        <taxon>50 kb inversion clade</taxon>
        <taxon>dalbergioids sensu lato</taxon>
        <taxon>Dalbergieae</taxon>
        <taxon>Pterocarpus clade</taxon>
        <taxon>Stylosanthes</taxon>
    </lineage>
</organism>
<evidence type="ECO:0000313" key="2">
    <source>
        <dbReference type="EMBL" id="MED6111879.1"/>
    </source>
</evidence>
<keyword evidence="3" id="KW-1185">Reference proteome</keyword>
<feature type="compositionally biased region" description="Basic and acidic residues" evidence="1">
    <location>
        <begin position="1"/>
        <end position="13"/>
    </location>
</feature>
<proteinExistence type="predicted"/>
<gene>
    <name evidence="2" type="ORF">PIB30_056364</name>
</gene>
<reference evidence="2 3" key="1">
    <citation type="journal article" date="2023" name="Plants (Basel)">
        <title>Bridging the Gap: Combining Genomics and Transcriptomics Approaches to Understand Stylosanthes scabra, an Orphan Legume from the Brazilian Caatinga.</title>
        <authorList>
            <person name="Ferreira-Neto J.R.C."/>
            <person name="da Silva M.D."/>
            <person name="Binneck E."/>
            <person name="de Melo N.F."/>
            <person name="da Silva R.H."/>
            <person name="de Melo A.L.T.M."/>
            <person name="Pandolfi V."/>
            <person name="Bustamante F.O."/>
            <person name="Brasileiro-Vidal A.C."/>
            <person name="Benko-Iseppon A.M."/>
        </authorList>
    </citation>
    <scope>NUCLEOTIDE SEQUENCE [LARGE SCALE GENOMIC DNA]</scope>
    <source>
        <tissue evidence="2">Leaves</tissue>
    </source>
</reference>
<comment type="caution">
    <text evidence="2">The sequence shown here is derived from an EMBL/GenBank/DDBJ whole genome shotgun (WGS) entry which is preliminary data.</text>
</comment>
<dbReference type="EMBL" id="JASCZI010000450">
    <property type="protein sequence ID" value="MED6111879.1"/>
    <property type="molecule type" value="Genomic_DNA"/>
</dbReference>
<feature type="compositionally biased region" description="Polar residues" evidence="1">
    <location>
        <begin position="16"/>
        <end position="38"/>
    </location>
</feature>
<accession>A0ABU6QIV5</accession>
<name>A0ABU6QIV5_9FABA</name>
<protein>
    <submittedName>
        <fullName evidence="2">Uncharacterized protein</fullName>
    </submittedName>
</protein>